<evidence type="ECO:0000256" key="2">
    <source>
        <dbReference type="ARBA" id="ARBA00006181"/>
    </source>
</evidence>
<proteinExistence type="inferred from homology"/>
<comment type="subcellular location">
    <subcellularLocation>
        <location evidence="1">Nucleus</location>
    </subcellularLocation>
</comment>
<dbReference type="InterPro" id="IPR002730">
    <property type="entry name" value="Rpp29/RNP1"/>
</dbReference>
<keyword evidence="3" id="KW-0539">Nucleus</keyword>
<dbReference type="AlphaFoldDB" id="A0A6A6QPM2"/>
<dbReference type="GO" id="GO:0005634">
    <property type="term" value="C:nucleus"/>
    <property type="evidence" value="ECO:0007669"/>
    <property type="project" value="UniProtKB-SubCell"/>
</dbReference>
<evidence type="ECO:0000256" key="4">
    <source>
        <dbReference type="SAM" id="MobiDB-lite"/>
    </source>
</evidence>
<dbReference type="GO" id="GO:0001682">
    <property type="term" value="P:tRNA 5'-leader removal"/>
    <property type="evidence" value="ECO:0007669"/>
    <property type="project" value="InterPro"/>
</dbReference>
<dbReference type="PANTHER" id="PTHR13348">
    <property type="entry name" value="RIBONUCLEASE P SUBUNIT P29"/>
    <property type="match status" value="1"/>
</dbReference>
<keyword evidence="6" id="KW-1185">Reference proteome</keyword>
<dbReference type="GO" id="GO:0030677">
    <property type="term" value="C:ribonuclease P complex"/>
    <property type="evidence" value="ECO:0007669"/>
    <property type="project" value="InterPro"/>
</dbReference>
<dbReference type="SUPFAM" id="SSF101744">
    <property type="entry name" value="Rof/RNase P subunit-like"/>
    <property type="match status" value="1"/>
</dbReference>
<dbReference type="GO" id="GO:0033204">
    <property type="term" value="F:ribonuclease P RNA binding"/>
    <property type="evidence" value="ECO:0007669"/>
    <property type="project" value="InterPro"/>
</dbReference>
<dbReference type="OrthoDB" id="124041at2759"/>
<dbReference type="GO" id="GO:0000172">
    <property type="term" value="C:ribonuclease MRP complex"/>
    <property type="evidence" value="ECO:0007669"/>
    <property type="project" value="InterPro"/>
</dbReference>
<protein>
    <recommendedName>
        <fullName evidence="3">Ribonuclease P protein subunit</fullName>
    </recommendedName>
</protein>
<evidence type="ECO:0000313" key="6">
    <source>
        <dbReference type="Proteomes" id="UP000799750"/>
    </source>
</evidence>
<comment type="similarity">
    <text evidence="2">Belongs to the eukaryotic/archaeal RNase P protein component 1 family.</text>
</comment>
<dbReference type="PANTHER" id="PTHR13348:SF0">
    <property type="entry name" value="RIBONUCLEASE P PROTEIN SUBUNIT P29"/>
    <property type="match status" value="1"/>
</dbReference>
<dbReference type="SMART" id="SM00538">
    <property type="entry name" value="POP4"/>
    <property type="match status" value="1"/>
</dbReference>
<evidence type="ECO:0000256" key="1">
    <source>
        <dbReference type="ARBA" id="ARBA00004123"/>
    </source>
</evidence>
<dbReference type="Proteomes" id="UP000799750">
    <property type="component" value="Unassembled WGS sequence"/>
</dbReference>
<dbReference type="InterPro" id="IPR016848">
    <property type="entry name" value="RNase_P/MRP_Rpp29-subunit"/>
</dbReference>
<keyword evidence="3" id="KW-0819">tRNA processing</keyword>
<evidence type="ECO:0000313" key="5">
    <source>
        <dbReference type="EMBL" id="KAF2494084.1"/>
    </source>
</evidence>
<dbReference type="GO" id="GO:0006364">
    <property type="term" value="P:rRNA processing"/>
    <property type="evidence" value="ECO:0007669"/>
    <property type="project" value="TreeGrafter"/>
</dbReference>
<dbReference type="InterPro" id="IPR036980">
    <property type="entry name" value="RNase_P/MRP_Rpp29_sf"/>
</dbReference>
<dbReference type="Pfam" id="PF01868">
    <property type="entry name" value="RNase_P-MRP_p29"/>
    <property type="match status" value="1"/>
</dbReference>
<evidence type="ECO:0000256" key="3">
    <source>
        <dbReference type="PIRNR" id="PIRNR027081"/>
    </source>
</evidence>
<dbReference type="InterPro" id="IPR023534">
    <property type="entry name" value="Rof/RNase_P-like"/>
</dbReference>
<name>A0A6A6QPM2_9PEZI</name>
<dbReference type="PIRSF" id="PIRSF027081">
    <property type="entry name" value="RNase_P/MRP_p29_subunit"/>
    <property type="match status" value="1"/>
</dbReference>
<dbReference type="Gene3D" id="2.30.30.210">
    <property type="entry name" value="Ribonuclease P/MRP, subunit p29"/>
    <property type="match status" value="1"/>
</dbReference>
<reference evidence="5" key="1">
    <citation type="journal article" date="2020" name="Stud. Mycol.">
        <title>101 Dothideomycetes genomes: a test case for predicting lifestyles and emergence of pathogens.</title>
        <authorList>
            <person name="Haridas S."/>
            <person name="Albert R."/>
            <person name="Binder M."/>
            <person name="Bloem J."/>
            <person name="Labutti K."/>
            <person name="Salamov A."/>
            <person name="Andreopoulos B."/>
            <person name="Baker S."/>
            <person name="Barry K."/>
            <person name="Bills G."/>
            <person name="Bluhm B."/>
            <person name="Cannon C."/>
            <person name="Castanera R."/>
            <person name="Culley D."/>
            <person name="Daum C."/>
            <person name="Ezra D."/>
            <person name="Gonzalez J."/>
            <person name="Henrissat B."/>
            <person name="Kuo A."/>
            <person name="Liang C."/>
            <person name="Lipzen A."/>
            <person name="Lutzoni F."/>
            <person name="Magnuson J."/>
            <person name="Mondo S."/>
            <person name="Nolan M."/>
            <person name="Ohm R."/>
            <person name="Pangilinan J."/>
            <person name="Park H.-J."/>
            <person name="Ramirez L."/>
            <person name="Alfaro M."/>
            <person name="Sun H."/>
            <person name="Tritt A."/>
            <person name="Yoshinaga Y."/>
            <person name="Zwiers L.-H."/>
            <person name="Turgeon B."/>
            <person name="Goodwin S."/>
            <person name="Spatafora J."/>
            <person name="Crous P."/>
            <person name="Grigoriev I."/>
        </authorList>
    </citation>
    <scope>NUCLEOTIDE SEQUENCE</scope>
    <source>
        <strain evidence="5">CBS 269.34</strain>
    </source>
</reference>
<organism evidence="5 6">
    <name type="scientific">Lophium mytilinum</name>
    <dbReference type="NCBI Taxonomy" id="390894"/>
    <lineage>
        <taxon>Eukaryota</taxon>
        <taxon>Fungi</taxon>
        <taxon>Dikarya</taxon>
        <taxon>Ascomycota</taxon>
        <taxon>Pezizomycotina</taxon>
        <taxon>Dothideomycetes</taxon>
        <taxon>Pleosporomycetidae</taxon>
        <taxon>Mytilinidiales</taxon>
        <taxon>Mytilinidiaceae</taxon>
        <taxon>Lophium</taxon>
    </lineage>
</organism>
<gene>
    <name evidence="5" type="ORF">BU16DRAFT_464612</name>
</gene>
<sequence>MTDATPSNPSEPHIAHTLLTRAHSPTTSSTLFTERVVKRPLPLRPTSPTPSARATRRTARAARSAAIKARASRKPRPLSAAQKRALCLYEIPKAQQKYAIYEPLHRMWCGYIREVLGLGNPVGEQGRGAVKYVTPAGAGPMVASADLHGAAVAVVRSRCVSRVGLEGIVVRDTKFVFEIVTRGDVVKTVPKEHTVFRVEVPLLEQEGEQQRQRPLVFEIHGEHFQRTAPERAKKSFKMHFVPDL</sequence>
<dbReference type="EMBL" id="MU004191">
    <property type="protein sequence ID" value="KAF2494084.1"/>
    <property type="molecule type" value="Genomic_DNA"/>
</dbReference>
<feature type="region of interest" description="Disordered" evidence="4">
    <location>
        <begin position="40"/>
        <end position="75"/>
    </location>
</feature>
<accession>A0A6A6QPM2</accession>